<evidence type="ECO:0000256" key="1">
    <source>
        <dbReference type="SAM" id="MobiDB-lite"/>
    </source>
</evidence>
<feature type="compositionally biased region" description="Basic and acidic residues" evidence="1">
    <location>
        <begin position="353"/>
        <end position="393"/>
    </location>
</feature>
<proteinExistence type="predicted"/>
<dbReference type="AlphaFoldDB" id="D8TJP0"/>
<dbReference type="OrthoDB" id="552674at2759"/>
<sequence length="571" mass="55002">MEAVAHLQSQGPTDTPAAVTAAGAAAGEEANVPAGNGDGTEAVPPDSQDALAPLDVELGLASGGAVLPGQAAGVLKPLVGGGLATRLARSPSGLRPVRLGSRGSLTALISGRLMSAALGSMGLTGAGTGTKKTAAVQAVQAARRRILMRAASNAAAEETAAAVANAATAEAATVATAAADVDLAIHTAAQESVSPGNNGDTSANAPAVQSSIVGPSSCGGRHIVWDPDKLPKLPAAGQVQLHVKGTAAAGARLEDSAAAVAPPPAKRARIWDAAAAADASPPRSSSAGEDGRKEQAPGHRQADTGAMSGGMVRTEEGHGGEMRVDGGQQRGAGGDEEPPGHAGAVSTSGASGSRRDTEGDTEGERQRVGRGDRVGDPDLDALDSRSRPKRTDSAAEAGTKDPGSGRSSRLLGTALAGSAKATAVAAAAASAAAIATSSRRPRAPIHTGAPAGCVSRSSPTAIAAPSSDDATDTEVAAVVAGSGRTAPRSTYEADGSPGSGTAVTGTGAGKGVATSARGGAQHGGGSGGSGAAAGPTGLGSTERGTGAGALVSPAGKLFGAAMRQLQRRSQG</sequence>
<evidence type="ECO:0000313" key="3">
    <source>
        <dbReference type="Proteomes" id="UP000001058"/>
    </source>
</evidence>
<organism evidence="3">
    <name type="scientific">Volvox carteri f. nagariensis</name>
    <dbReference type="NCBI Taxonomy" id="3068"/>
    <lineage>
        <taxon>Eukaryota</taxon>
        <taxon>Viridiplantae</taxon>
        <taxon>Chlorophyta</taxon>
        <taxon>core chlorophytes</taxon>
        <taxon>Chlorophyceae</taxon>
        <taxon>CS clade</taxon>
        <taxon>Chlamydomonadales</taxon>
        <taxon>Volvocaceae</taxon>
        <taxon>Volvox</taxon>
    </lineage>
</organism>
<dbReference type="EMBL" id="GL378324">
    <property type="protein sequence ID" value="EFJ52576.1"/>
    <property type="molecule type" value="Genomic_DNA"/>
</dbReference>
<dbReference type="KEGG" id="vcn:VOLCADRAFT_103063"/>
<feature type="compositionally biased region" description="Gly residues" evidence="1">
    <location>
        <begin position="520"/>
        <end position="531"/>
    </location>
</feature>
<feature type="compositionally biased region" description="Low complexity" evidence="1">
    <location>
        <begin position="340"/>
        <end position="352"/>
    </location>
</feature>
<feature type="compositionally biased region" description="Low complexity" evidence="1">
    <location>
        <begin position="495"/>
        <end position="519"/>
    </location>
</feature>
<dbReference type="InParanoid" id="D8TJP0"/>
<feature type="region of interest" description="Disordered" evidence="1">
    <location>
        <begin position="432"/>
        <end position="551"/>
    </location>
</feature>
<accession>D8TJP0</accession>
<feature type="compositionally biased region" description="Basic and acidic residues" evidence="1">
    <location>
        <begin position="289"/>
        <end position="302"/>
    </location>
</feature>
<evidence type="ECO:0000313" key="2">
    <source>
        <dbReference type="EMBL" id="EFJ52576.1"/>
    </source>
</evidence>
<gene>
    <name evidence="2" type="ORF">VOLCADRAFT_103063</name>
</gene>
<reference evidence="2 3" key="1">
    <citation type="journal article" date="2010" name="Science">
        <title>Genomic analysis of organismal complexity in the multicellular green alga Volvox carteri.</title>
        <authorList>
            <person name="Prochnik S.E."/>
            <person name="Umen J."/>
            <person name="Nedelcu A.M."/>
            <person name="Hallmann A."/>
            <person name="Miller S.M."/>
            <person name="Nishii I."/>
            <person name="Ferris P."/>
            <person name="Kuo A."/>
            <person name="Mitros T."/>
            <person name="Fritz-Laylin L.K."/>
            <person name="Hellsten U."/>
            <person name="Chapman J."/>
            <person name="Simakov O."/>
            <person name="Rensing S.A."/>
            <person name="Terry A."/>
            <person name="Pangilinan J."/>
            <person name="Kapitonov V."/>
            <person name="Jurka J."/>
            <person name="Salamov A."/>
            <person name="Shapiro H."/>
            <person name="Schmutz J."/>
            <person name="Grimwood J."/>
            <person name="Lindquist E."/>
            <person name="Lucas S."/>
            <person name="Grigoriev I.V."/>
            <person name="Schmitt R."/>
            <person name="Kirk D."/>
            <person name="Rokhsar D.S."/>
        </authorList>
    </citation>
    <scope>NUCLEOTIDE SEQUENCE [LARGE SCALE GENOMIC DNA]</scope>
    <source>
        <strain evidence="3">f. Nagariensis / Eve</strain>
    </source>
</reference>
<dbReference type="Proteomes" id="UP000001058">
    <property type="component" value="Unassembled WGS sequence"/>
</dbReference>
<feature type="compositionally biased region" description="Basic and acidic residues" evidence="1">
    <location>
        <begin position="313"/>
        <end position="324"/>
    </location>
</feature>
<protein>
    <submittedName>
        <fullName evidence="2">Uncharacterized protein</fullName>
    </submittedName>
</protein>
<feature type="region of interest" description="Disordered" evidence="1">
    <location>
        <begin position="1"/>
        <end position="48"/>
    </location>
</feature>
<dbReference type="STRING" id="3068.D8TJP0"/>
<dbReference type="RefSeq" id="XP_002946649.1">
    <property type="nucleotide sequence ID" value="XM_002946603.1"/>
</dbReference>
<feature type="region of interest" description="Disordered" evidence="1">
    <location>
        <begin position="274"/>
        <end position="411"/>
    </location>
</feature>
<feature type="compositionally biased region" description="Low complexity" evidence="1">
    <location>
        <begin position="274"/>
        <end position="287"/>
    </location>
</feature>
<dbReference type="GeneID" id="9617795"/>
<feature type="compositionally biased region" description="Low complexity" evidence="1">
    <location>
        <begin position="15"/>
        <end position="35"/>
    </location>
</feature>
<name>D8TJP0_VOLCA</name>
<keyword evidence="3" id="KW-1185">Reference proteome</keyword>